<evidence type="ECO:0000256" key="2">
    <source>
        <dbReference type="ARBA" id="ARBA00022801"/>
    </source>
</evidence>
<evidence type="ECO:0000256" key="4">
    <source>
        <dbReference type="ARBA" id="ARBA00038058"/>
    </source>
</evidence>
<evidence type="ECO:0000256" key="3">
    <source>
        <dbReference type="ARBA" id="ARBA00022840"/>
    </source>
</evidence>
<dbReference type="SMART" id="SM00491">
    <property type="entry name" value="HELICc2"/>
    <property type="match status" value="1"/>
</dbReference>
<dbReference type="InterPro" id="IPR014013">
    <property type="entry name" value="Helic_SF1/SF2_ATP-bd_DinG/Rad3"/>
</dbReference>
<protein>
    <submittedName>
        <fullName evidence="6">ATP-dependent DNA helicase</fullName>
    </submittedName>
</protein>
<dbReference type="SUPFAM" id="SSF52540">
    <property type="entry name" value="P-loop containing nucleoside triphosphate hydrolases"/>
    <property type="match status" value="1"/>
</dbReference>
<dbReference type="Pfam" id="PF00270">
    <property type="entry name" value="DEAD"/>
    <property type="match status" value="1"/>
</dbReference>
<keyword evidence="6" id="KW-0347">Helicase</keyword>
<keyword evidence="7" id="KW-1185">Reference proteome</keyword>
<dbReference type="PANTHER" id="PTHR11472">
    <property type="entry name" value="DNA REPAIR DEAD HELICASE RAD3/XP-D SUBFAMILY MEMBER"/>
    <property type="match status" value="1"/>
</dbReference>
<proteinExistence type="inferred from homology"/>
<dbReference type="Pfam" id="PF13307">
    <property type="entry name" value="Helicase_C_2"/>
    <property type="match status" value="1"/>
</dbReference>
<keyword evidence="1" id="KW-0547">Nucleotide-binding</keyword>
<reference evidence="6 7" key="1">
    <citation type="submission" date="2020-03" db="EMBL/GenBank/DDBJ databases">
        <title>Hydrogenophaga sp. nov. isolated from cyanobacterial mat.</title>
        <authorList>
            <person name="Thorat V."/>
            <person name="Kirdat K."/>
            <person name="Tiwarekar B."/>
            <person name="Costa E.D."/>
            <person name="Yadav A."/>
        </authorList>
    </citation>
    <scope>NUCLEOTIDE SEQUENCE [LARGE SCALE GENOMIC DNA]</scope>
    <source>
        <strain evidence="6 7">BA0156</strain>
    </source>
</reference>
<evidence type="ECO:0000313" key="6">
    <source>
        <dbReference type="EMBL" id="QIM52209.1"/>
    </source>
</evidence>
<gene>
    <name evidence="6" type="ORF">G9Q37_08670</name>
</gene>
<dbReference type="KEGG" id="hcz:G9Q37_08670"/>
<dbReference type="InterPro" id="IPR011545">
    <property type="entry name" value="DEAD/DEAH_box_helicase_dom"/>
</dbReference>
<evidence type="ECO:0000256" key="1">
    <source>
        <dbReference type="ARBA" id="ARBA00022741"/>
    </source>
</evidence>
<dbReference type="GO" id="GO:0003676">
    <property type="term" value="F:nucleic acid binding"/>
    <property type="evidence" value="ECO:0007669"/>
    <property type="project" value="InterPro"/>
</dbReference>
<dbReference type="AlphaFoldDB" id="A0A6G8IGG5"/>
<sequence>MPETTDLLPLHERLRAALCADGPLSAAWPHWRVQAPQARMAEAVAAVLEQGGTLLAQLPTGSGKTLAYLLPLLLWGGRAVVATSTHVLQHQLATRDLPRLAQALARPVRVAVLKGRGRYACLQRLGDAVQRGPRPGEWERHARLRELLAWAGASAEGDLDEWPGAAVDASLRPVLVSTSENCLRQACPRWADCHVERARRRAAEADVVVINHHVWLSELRARRQGRSAGVPRHPVLVFDEAHALHELARHWHTQRAEAWAVSRFWSDLAELAQGPARGSAPWAGLALQGDRAWRSLSRALQAAAPREGLQAWPLSVEGAAGGGAARELGLALQQAHRALQAAQGSDARLGALSERAVAIAQVLQGLLAPAGGETGPGAWLDWQDAQHWTLVLPGPEADEAQARELATGASAGVRAVVHTSATLGDEPGLRWHRDALGLHSLTGLRALHVAPEGPLVGAAWHVPPDLPEPADPAHVESLARQVARWAQRLGGQALVLCTTRRAAERIAQALAAELPPHWRVLRAVGEGGRAAWEALRQDDPRAPTVVVGSGAFWRGVDVPGNGLRLVVVDKLPFAPPDDPWVQRRLARAREAGADAFEAVQLADAAMALRQAAGRLIRSPEDRGLFVVGDVRLRTRTYALRLSAALADWRWLENEEEVADWLDALALTRASTTRHRGA</sequence>
<organism evidence="6 7">
    <name type="scientific">Hydrogenophaga crocea</name>
    <dbReference type="NCBI Taxonomy" id="2716225"/>
    <lineage>
        <taxon>Bacteria</taxon>
        <taxon>Pseudomonadati</taxon>
        <taxon>Pseudomonadota</taxon>
        <taxon>Betaproteobacteria</taxon>
        <taxon>Burkholderiales</taxon>
        <taxon>Comamonadaceae</taxon>
        <taxon>Hydrogenophaga</taxon>
    </lineage>
</organism>
<dbReference type="InterPro" id="IPR027417">
    <property type="entry name" value="P-loop_NTPase"/>
</dbReference>
<dbReference type="Gene3D" id="3.40.50.300">
    <property type="entry name" value="P-loop containing nucleotide triphosphate hydrolases"/>
    <property type="match status" value="2"/>
</dbReference>
<feature type="domain" description="Helicase ATP-binding" evidence="5">
    <location>
        <begin position="23"/>
        <end position="303"/>
    </location>
</feature>
<comment type="similarity">
    <text evidence="4">Belongs to the helicase family. DinG subfamily.</text>
</comment>
<dbReference type="InterPro" id="IPR006555">
    <property type="entry name" value="ATP-dep_Helicase_C"/>
</dbReference>
<keyword evidence="3" id="KW-0067">ATP-binding</keyword>
<dbReference type="GO" id="GO:0005524">
    <property type="term" value="F:ATP binding"/>
    <property type="evidence" value="ECO:0007669"/>
    <property type="project" value="UniProtKB-KW"/>
</dbReference>
<dbReference type="EMBL" id="CP049989">
    <property type="protein sequence ID" value="QIM52209.1"/>
    <property type="molecule type" value="Genomic_DNA"/>
</dbReference>
<dbReference type="PROSITE" id="PS51193">
    <property type="entry name" value="HELICASE_ATP_BIND_2"/>
    <property type="match status" value="1"/>
</dbReference>
<dbReference type="Proteomes" id="UP000503162">
    <property type="component" value="Chromosome"/>
</dbReference>
<dbReference type="RefSeq" id="WP_166226811.1">
    <property type="nucleotide sequence ID" value="NZ_CP049989.1"/>
</dbReference>
<name>A0A6G8IGG5_9BURK</name>
<dbReference type="PANTHER" id="PTHR11472:SF34">
    <property type="entry name" value="REGULATOR OF TELOMERE ELONGATION HELICASE 1"/>
    <property type="match status" value="1"/>
</dbReference>
<dbReference type="GO" id="GO:0003678">
    <property type="term" value="F:DNA helicase activity"/>
    <property type="evidence" value="ECO:0007669"/>
    <property type="project" value="TreeGrafter"/>
</dbReference>
<evidence type="ECO:0000259" key="5">
    <source>
        <dbReference type="PROSITE" id="PS51193"/>
    </source>
</evidence>
<dbReference type="GO" id="GO:0006281">
    <property type="term" value="P:DNA repair"/>
    <property type="evidence" value="ECO:0007669"/>
    <property type="project" value="TreeGrafter"/>
</dbReference>
<dbReference type="GO" id="GO:0016818">
    <property type="term" value="F:hydrolase activity, acting on acid anhydrides, in phosphorus-containing anhydrides"/>
    <property type="evidence" value="ECO:0007669"/>
    <property type="project" value="InterPro"/>
</dbReference>
<dbReference type="InterPro" id="IPR045028">
    <property type="entry name" value="DinG/Rad3-like"/>
</dbReference>
<evidence type="ECO:0000313" key="7">
    <source>
        <dbReference type="Proteomes" id="UP000503162"/>
    </source>
</evidence>
<accession>A0A6G8IGG5</accession>
<keyword evidence="2" id="KW-0378">Hydrolase</keyword>